<organism evidence="1 2">
    <name type="scientific">Chionoecetes opilio</name>
    <name type="common">Atlantic snow crab</name>
    <name type="synonym">Cancer opilio</name>
    <dbReference type="NCBI Taxonomy" id="41210"/>
    <lineage>
        <taxon>Eukaryota</taxon>
        <taxon>Metazoa</taxon>
        <taxon>Ecdysozoa</taxon>
        <taxon>Arthropoda</taxon>
        <taxon>Crustacea</taxon>
        <taxon>Multicrustacea</taxon>
        <taxon>Malacostraca</taxon>
        <taxon>Eumalacostraca</taxon>
        <taxon>Eucarida</taxon>
        <taxon>Decapoda</taxon>
        <taxon>Pleocyemata</taxon>
        <taxon>Brachyura</taxon>
        <taxon>Eubrachyura</taxon>
        <taxon>Majoidea</taxon>
        <taxon>Majidae</taxon>
        <taxon>Chionoecetes</taxon>
    </lineage>
</organism>
<dbReference type="GO" id="GO:0051726">
    <property type="term" value="P:regulation of cell cycle"/>
    <property type="evidence" value="ECO:0007669"/>
    <property type="project" value="TreeGrafter"/>
</dbReference>
<dbReference type="GO" id="GO:0031398">
    <property type="term" value="P:positive regulation of protein ubiquitination"/>
    <property type="evidence" value="ECO:0007669"/>
    <property type="project" value="TreeGrafter"/>
</dbReference>
<dbReference type="SUPFAM" id="SSF57924">
    <property type="entry name" value="Inhibitor of apoptosis (IAP) repeat"/>
    <property type="match status" value="3"/>
</dbReference>
<dbReference type="EMBL" id="JACEEZ010009128">
    <property type="protein sequence ID" value="KAG0722736.1"/>
    <property type="molecule type" value="Genomic_DNA"/>
</dbReference>
<name>A0A8J4YFM9_CHIOP</name>
<dbReference type="PANTHER" id="PTHR10044:SF139">
    <property type="entry name" value="DEATH-ASSOCIATED INHIBITOR OF APOPTOSIS 2"/>
    <property type="match status" value="1"/>
</dbReference>
<dbReference type="PANTHER" id="PTHR10044">
    <property type="entry name" value="INHIBITOR OF APOPTOSIS"/>
    <property type="match status" value="1"/>
</dbReference>
<accession>A0A8J4YFM9</accession>
<dbReference type="InterPro" id="IPR050784">
    <property type="entry name" value="IAP"/>
</dbReference>
<evidence type="ECO:0000313" key="2">
    <source>
        <dbReference type="Proteomes" id="UP000770661"/>
    </source>
</evidence>
<sequence length="337" mass="37623">MMGDARFPNEQLREETFRVNTYGENSNIPTKNDLAKGGFYFTRIGKTVKCAGCGLEVDTSTTVRMLEVHTLHKEKFPSCQYALSELLPQSRTKKFFSYDSLRFEKERLETFIDWPVEWLTPADLAKDGFYYLRTADHCACVFCRGIVGAWENGDTPREEHQRHFPQCPFIRGQPVGNIPLAHSSIISRISPTPEASPALPLSMDVCGSEKLLMPGSYSESNPFRKADMALANIGLPQHTGPKRKEYLAQTCRENTFKGWPEKVKQTPKELAEAGFFYCVATTEPEGHAVPNTGPLSSPFQQEGEDAPFPGRVMRGAMVTVILQEGLSTRLGCVDPTA</sequence>
<dbReference type="Proteomes" id="UP000770661">
    <property type="component" value="Unassembled WGS sequence"/>
</dbReference>
<dbReference type="CDD" id="cd00022">
    <property type="entry name" value="BIR"/>
    <property type="match status" value="1"/>
</dbReference>
<dbReference type="Pfam" id="PF00653">
    <property type="entry name" value="BIR"/>
    <property type="match status" value="2"/>
</dbReference>
<protein>
    <submittedName>
        <fullName evidence="1">Death-associated inhibitor of apoptosis 1</fullName>
    </submittedName>
</protein>
<dbReference type="PROSITE" id="PS50143">
    <property type="entry name" value="BIR_REPEAT_2"/>
    <property type="match status" value="2"/>
</dbReference>
<dbReference type="OrthoDB" id="6381071at2759"/>
<proteinExistence type="predicted"/>
<dbReference type="GO" id="GO:0061630">
    <property type="term" value="F:ubiquitin protein ligase activity"/>
    <property type="evidence" value="ECO:0007669"/>
    <property type="project" value="TreeGrafter"/>
</dbReference>
<comment type="caution">
    <text evidence="1">The sequence shown here is derived from an EMBL/GenBank/DDBJ whole genome shotgun (WGS) entry which is preliminary data.</text>
</comment>
<dbReference type="InterPro" id="IPR001370">
    <property type="entry name" value="BIR_rpt"/>
</dbReference>
<reference evidence="1" key="1">
    <citation type="submission" date="2020-07" db="EMBL/GenBank/DDBJ databases">
        <title>The High-quality genome of the commercially important snow crab, Chionoecetes opilio.</title>
        <authorList>
            <person name="Jeong J.-H."/>
            <person name="Ryu S."/>
        </authorList>
    </citation>
    <scope>NUCLEOTIDE SEQUENCE</scope>
    <source>
        <strain evidence="1">MADBK_172401_WGS</strain>
        <tissue evidence="1">Digestive gland</tissue>
    </source>
</reference>
<evidence type="ECO:0000313" key="1">
    <source>
        <dbReference type="EMBL" id="KAG0722736.1"/>
    </source>
</evidence>
<dbReference type="GO" id="GO:0005737">
    <property type="term" value="C:cytoplasm"/>
    <property type="evidence" value="ECO:0007669"/>
    <property type="project" value="TreeGrafter"/>
</dbReference>
<gene>
    <name evidence="1" type="primary">Diap1</name>
    <name evidence="1" type="ORF">GWK47_043930</name>
</gene>
<dbReference type="SMART" id="SM00238">
    <property type="entry name" value="BIR"/>
    <property type="match status" value="2"/>
</dbReference>
<dbReference type="GO" id="GO:0043027">
    <property type="term" value="F:cysteine-type endopeptidase inhibitor activity involved in apoptotic process"/>
    <property type="evidence" value="ECO:0007669"/>
    <property type="project" value="TreeGrafter"/>
</dbReference>
<dbReference type="GO" id="GO:0005634">
    <property type="term" value="C:nucleus"/>
    <property type="evidence" value="ECO:0007669"/>
    <property type="project" value="TreeGrafter"/>
</dbReference>
<dbReference type="AlphaFoldDB" id="A0A8J4YFM9"/>
<keyword evidence="2" id="KW-1185">Reference proteome</keyword>
<dbReference type="Gene3D" id="1.10.1170.10">
    <property type="entry name" value="Inhibitor Of Apoptosis Protein (2mihbC-IAP-1), Chain A"/>
    <property type="match status" value="3"/>
</dbReference>
<dbReference type="GO" id="GO:0043066">
    <property type="term" value="P:negative regulation of apoptotic process"/>
    <property type="evidence" value="ECO:0007669"/>
    <property type="project" value="TreeGrafter"/>
</dbReference>